<evidence type="ECO:0000313" key="3">
    <source>
        <dbReference type="Proteomes" id="UP000005801"/>
    </source>
</evidence>
<protein>
    <recommendedName>
        <fullName evidence="4">Lipoprotein</fullName>
    </recommendedName>
</protein>
<sequence length="229" mass="24746">MVRARCFVPALFAFTLLGCAVTHPPDYEQLASEPPLVAEATRGVMYGVAPWSWELPDGRKILLDSERGSLVSGMGLYRLDAAFDVQFDGGGTRLQCATQPEGPGLPSTRFGCWDEGGRTTFWFADGAACTARDIGAMETMTTPECWRGVLDIGGSQYRVAYAHTAKSKIVVDRVTWTDPEGRVVQAANIVAEARVELFHPAPGAVSPLDGDTLVLHALALHRYSQLASM</sequence>
<evidence type="ECO:0000313" key="2">
    <source>
        <dbReference type="EMBL" id="EDM78629.1"/>
    </source>
</evidence>
<dbReference type="STRING" id="391625.PPSIR1_29298"/>
<organism evidence="2 3">
    <name type="scientific">Plesiocystis pacifica SIR-1</name>
    <dbReference type="NCBI Taxonomy" id="391625"/>
    <lineage>
        <taxon>Bacteria</taxon>
        <taxon>Pseudomonadati</taxon>
        <taxon>Myxococcota</taxon>
        <taxon>Polyangia</taxon>
        <taxon>Nannocystales</taxon>
        <taxon>Nannocystaceae</taxon>
        <taxon>Plesiocystis</taxon>
    </lineage>
</organism>
<proteinExistence type="predicted"/>
<dbReference type="PROSITE" id="PS51257">
    <property type="entry name" value="PROKAR_LIPOPROTEIN"/>
    <property type="match status" value="1"/>
</dbReference>
<evidence type="ECO:0008006" key="4">
    <source>
        <dbReference type="Google" id="ProtNLM"/>
    </source>
</evidence>
<comment type="caution">
    <text evidence="2">The sequence shown here is derived from an EMBL/GenBank/DDBJ whole genome shotgun (WGS) entry which is preliminary data.</text>
</comment>
<keyword evidence="3" id="KW-1185">Reference proteome</keyword>
<feature type="chain" id="PRO_5002697138" description="Lipoprotein" evidence="1">
    <location>
        <begin position="21"/>
        <end position="229"/>
    </location>
</feature>
<feature type="signal peptide" evidence="1">
    <location>
        <begin position="1"/>
        <end position="20"/>
    </location>
</feature>
<dbReference type="EMBL" id="ABCS01000028">
    <property type="protein sequence ID" value="EDM78629.1"/>
    <property type="molecule type" value="Genomic_DNA"/>
</dbReference>
<accession>A6G627</accession>
<dbReference type="AlphaFoldDB" id="A6G627"/>
<dbReference type="Proteomes" id="UP000005801">
    <property type="component" value="Unassembled WGS sequence"/>
</dbReference>
<dbReference type="OrthoDB" id="10000443at2"/>
<evidence type="ECO:0000256" key="1">
    <source>
        <dbReference type="SAM" id="SignalP"/>
    </source>
</evidence>
<reference evidence="2 3" key="1">
    <citation type="submission" date="2007-06" db="EMBL/GenBank/DDBJ databases">
        <authorList>
            <person name="Shimkets L."/>
            <person name="Ferriera S."/>
            <person name="Johnson J."/>
            <person name="Kravitz S."/>
            <person name="Beeson K."/>
            <person name="Sutton G."/>
            <person name="Rogers Y.-H."/>
            <person name="Friedman R."/>
            <person name="Frazier M."/>
            <person name="Venter J.C."/>
        </authorList>
    </citation>
    <scope>NUCLEOTIDE SEQUENCE [LARGE SCALE GENOMIC DNA]</scope>
    <source>
        <strain evidence="2 3">SIR-1</strain>
    </source>
</reference>
<keyword evidence="1" id="KW-0732">Signal</keyword>
<dbReference type="RefSeq" id="WP_006972176.1">
    <property type="nucleotide sequence ID" value="NZ_ABCS01000028.1"/>
</dbReference>
<name>A6G627_9BACT</name>
<gene>
    <name evidence="2" type="ORF">PPSIR1_29298</name>
</gene>